<dbReference type="Pfam" id="PF00497">
    <property type="entry name" value="SBP_bac_3"/>
    <property type="match status" value="1"/>
</dbReference>
<gene>
    <name evidence="8" type="ORF">DKP76_05800</name>
</gene>
<comment type="subcellular location">
    <subcellularLocation>
        <location evidence="1">Cell envelope</location>
    </subcellularLocation>
</comment>
<comment type="similarity">
    <text evidence="2 4">Belongs to the bacterial solute-binding protein 3 family.</text>
</comment>
<dbReference type="EMBL" id="QGDB01000002">
    <property type="protein sequence ID" value="PWL18600.1"/>
    <property type="molecule type" value="Genomic_DNA"/>
</dbReference>
<evidence type="ECO:0000259" key="7">
    <source>
        <dbReference type="SMART" id="SM00079"/>
    </source>
</evidence>
<protein>
    <submittedName>
        <fullName evidence="8">Amino acid ABC transporter substrate-binding protein</fullName>
    </submittedName>
</protein>
<sequence length="260" mass="28208">MFKRTASAIIAVLMASSAAVAAEEITIATNIANVPFEFEDASGKLQGFEVDLVDMIAARIDKTAKFTQMPFNSLFSAVQSSRADIAIGSITITSKRLESVSFTQPFYDADQCLTVATSGGIEGLDGLEGKDVAVITGTTGEMWASENEPKYKFGTIKRYDGNADPMLDIATGRIAGFIHDCPIDAYYIRDKPQYKIVATIPTNEQFGLMLRKDSPLLNDVNEAITALKNEGEMERLHKKWFGTDAAADSSTLTVQPIPTN</sequence>
<dbReference type="OrthoDB" id="9814231at2"/>
<feature type="signal peptide" evidence="5">
    <location>
        <begin position="1"/>
        <end position="21"/>
    </location>
</feature>
<comment type="caution">
    <text evidence="8">The sequence shown here is derived from an EMBL/GenBank/DDBJ whole genome shotgun (WGS) entry which is preliminary data.</text>
</comment>
<dbReference type="InterPro" id="IPR001320">
    <property type="entry name" value="Iontro_rcpt_C"/>
</dbReference>
<evidence type="ECO:0000313" key="8">
    <source>
        <dbReference type="EMBL" id="PWL18600.1"/>
    </source>
</evidence>
<evidence type="ECO:0000259" key="6">
    <source>
        <dbReference type="SMART" id="SM00062"/>
    </source>
</evidence>
<organism evidence="8 9">
    <name type="scientific">Falsochrobactrum shanghaiense</name>
    <dbReference type="NCBI Taxonomy" id="2201899"/>
    <lineage>
        <taxon>Bacteria</taxon>
        <taxon>Pseudomonadati</taxon>
        <taxon>Pseudomonadota</taxon>
        <taxon>Alphaproteobacteria</taxon>
        <taxon>Hyphomicrobiales</taxon>
        <taxon>Brucellaceae</taxon>
        <taxon>Falsochrobactrum</taxon>
    </lineage>
</organism>
<dbReference type="Gene3D" id="3.40.190.10">
    <property type="entry name" value="Periplasmic binding protein-like II"/>
    <property type="match status" value="2"/>
</dbReference>
<evidence type="ECO:0000256" key="5">
    <source>
        <dbReference type="SAM" id="SignalP"/>
    </source>
</evidence>
<feature type="domain" description="Solute-binding protein family 3/N-terminal" evidence="6">
    <location>
        <begin position="24"/>
        <end position="244"/>
    </location>
</feature>
<dbReference type="PANTHER" id="PTHR35936:SF17">
    <property type="entry name" value="ARGININE-BINDING EXTRACELLULAR PROTEIN ARTP"/>
    <property type="match status" value="1"/>
</dbReference>
<dbReference type="InterPro" id="IPR001638">
    <property type="entry name" value="Solute-binding_3/MltF_N"/>
</dbReference>
<dbReference type="GO" id="GO:0016020">
    <property type="term" value="C:membrane"/>
    <property type="evidence" value="ECO:0007669"/>
    <property type="project" value="InterPro"/>
</dbReference>
<dbReference type="Proteomes" id="UP000245865">
    <property type="component" value="Unassembled WGS sequence"/>
</dbReference>
<keyword evidence="3 5" id="KW-0732">Signal</keyword>
<evidence type="ECO:0000256" key="4">
    <source>
        <dbReference type="RuleBase" id="RU003744"/>
    </source>
</evidence>
<dbReference type="AlphaFoldDB" id="A0A316JTK5"/>
<reference evidence="8 9" key="1">
    <citation type="submission" date="2018-05" db="EMBL/GenBank/DDBJ databases">
        <title>Comparative genomic sequence analysis between strain HN4 and CCM 8460T (Falsochrobactrum ovis) will provide more evidence to prove that HN4 is a new species of Falsochrobactrum.</title>
        <authorList>
            <person name="Lyu W."/>
            <person name="Sun L."/>
            <person name="Yao L."/>
        </authorList>
    </citation>
    <scope>NUCLEOTIDE SEQUENCE [LARGE SCALE GENOMIC DNA]</scope>
    <source>
        <strain evidence="8 9">HN4</strain>
    </source>
</reference>
<dbReference type="PROSITE" id="PS01039">
    <property type="entry name" value="SBP_BACTERIAL_3"/>
    <property type="match status" value="1"/>
</dbReference>
<keyword evidence="9" id="KW-1185">Reference proteome</keyword>
<dbReference type="SMART" id="SM00079">
    <property type="entry name" value="PBPe"/>
    <property type="match status" value="1"/>
</dbReference>
<proteinExistence type="inferred from homology"/>
<dbReference type="RefSeq" id="WP_109705499.1">
    <property type="nucleotide sequence ID" value="NZ_QGDB01000002.1"/>
</dbReference>
<evidence type="ECO:0000256" key="3">
    <source>
        <dbReference type="ARBA" id="ARBA00022729"/>
    </source>
</evidence>
<evidence type="ECO:0000256" key="1">
    <source>
        <dbReference type="ARBA" id="ARBA00004196"/>
    </source>
</evidence>
<evidence type="ECO:0000256" key="2">
    <source>
        <dbReference type="ARBA" id="ARBA00010333"/>
    </source>
</evidence>
<dbReference type="GO" id="GO:0030313">
    <property type="term" value="C:cell envelope"/>
    <property type="evidence" value="ECO:0007669"/>
    <property type="project" value="UniProtKB-SubCell"/>
</dbReference>
<evidence type="ECO:0000313" key="9">
    <source>
        <dbReference type="Proteomes" id="UP000245865"/>
    </source>
</evidence>
<feature type="chain" id="PRO_5016289993" evidence="5">
    <location>
        <begin position="22"/>
        <end position="260"/>
    </location>
</feature>
<dbReference type="PANTHER" id="PTHR35936">
    <property type="entry name" value="MEMBRANE-BOUND LYTIC MUREIN TRANSGLYCOSYLASE F"/>
    <property type="match status" value="1"/>
</dbReference>
<dbReference type="SMART" id="SM00062">
    <property type="entry name" value="PBPb"/>
    <property type="match status" value="1"/>
</dbReference>
<dbReference type="InterPro" id="IPR018313">
    <property type="entry name" value="SBP_3_CS"/>
</dbReference>
<name>A0A316JTK5_9HYPH</name>
<accession>A0A316JTK5</accession>
<feature type="domain" description="Ionotropic glutamate receptor C-terminal" evidence="7">
    <location>
        <begin position="24"/>
        <end position="243"/>
    </location>
</feature>
<dbReference type="SUPFAM" id="SSF53850">
    <property type="entry name" value="Periplasmic binding protein-like II"/>
    <property type="match status" value="1"/>
</dbReference>
<dbReference type="GO" id="GO:0015276">
    <property type="term" value="F:ligand-gated monoatomic ion channel activity"/>
    <property type="evidence" value="ECO:0007669"/>
    <property type="project" value="InterPro"/>
</dbReference>